<dbReference type="GO" id="GO:0016020">
    <property type="term" value="C:membrane"/>
    <property type="evidence" value="ECO:0007669"/>
    <property type="project" value="TreeGrafter"/>
</dbReference>
<keyword evidence="12" id="KW-1185">Reference proteome</keyword>
<dbReference type="AlphaFoldDB" id="A0A0L6ZCM1"/>
<dbReference type="GO" id="GO:0022904">
    <property type="term" value="P:respiratory electron transport chain"/>
    <property type="evidence" value="ECO:0007669"/>
    <property type="project" value="TreeGrafter"/>
</dbReference>
<dbReference type="GO" id="GO:0046872">
    <property type="term" value="F:metal ion binding"/>
    <property type="evidence" value="ECO:0007669"/>
    <property type="project" value="UniProtKB-KW"/>
</dbReference>
<dbReference type="PROSITE" id="PS51669">
    <property type="entry name" value="4FE4S_MOW_BIS_MGD"/>
    <property type="match status" value="1"/>
</dbReference>
<dbReference type="InterPro" id="IPR041925">
    <property type="entry name" value="CT_Formate-Dh_H"/>
</dbReference>
<dbReference type="InterPro" id="IPR006963">
    <property type="entry name" value="Mopterin_OxRdtase_4Fe-4S_dom"/>
</dbReference>
<dbReference type="GO" id="GO:0003954">
    <property type="term" value="F:NADH dehydrogenase activity"/>
    <property type="evidence" value="ECO:0007669"/>
    <property type="project" value="TreeGrafter"/>
</dbReference>
<dbReference type="CDD" id="cd02753">
    <property type="entry name" value="MopB_Formate-Dh-H"/>
    <property type="match status" value="1"/>
</dbReference>
<name>A0A0L6ZCM1_9CLOT</name>
<dbReference type="Pfam" id="PF01568">
    <property type="entry name" value="Molydop_binding"/>
    <property type="match status" value="1"/>
</dbReference>
<dbReference type="InterPro" id="IPR041924">
    <property type="entry name" value="Formate_Dh-H_N"/>
</dbReference>
<feature type="domain" description="4Fe-4S Mo/W bis-MGD-type" evidence="10">
    <location>
        <begin position="1"/>
        <end position="57"/>
    </location>
</feature>
<evidence type="ECO:0000256" key="2">
    <source>
        <dbReference type="ARBA" id="ARBA00001966"/>
    </source>
</evidence>
<dbReference type="Pfam" id="PF00384">
    <property type="entry name" value="Molybdopterin"/>
    <property type="match status" value="1"/>
</dbReference>
<dbReference type="Gene3D" id="2.40.40.20">
    <property type="match status" value="1"/>
</dbReference>
<organism evidence="11 12">
    <name type="scientific">Clostridium homopropionicum DSM 5847</name>
    <dbReference type="NCBI Taxonomy" id="1121318"/>
    <lineage>
        <taxon>Bacteria</taxon>
        <taxon>Bacillati</taxon>
        <taxon>Bacillota</taxon>
        <taxon>Clostridia</taxon>
        <taxon>Eubacteriales</taxon>
        <taxon>Clostridiaceae</taxon>
        <taxon>Clostridium</taxon>
    </lineage>
</organism>
<reference evidence="12" key="1">
    <citation type="submission" date="2015-08" db="EMBL/GenBank/DDBJ databases">
        <title>Genome sequence of the strict anaerobe Clostridium homopropionicum LuHBu1 (DSM 5847T).</title>
        <authorList>
            <person name="Poehlein A."/>
            <person name="Beck M."/>
            <person name="Schiel-Bengelsdorf B."/>
            <person name="Bengelsdorf F.R."/>
            <person name="Daniel R."/>
            <person name="Duerre P."/>
        </authorList>
    </citation>
    <scope>NUCLEOTIDE SEQUENCE [LARGE SCALE GENOMIC DNA]</scope>
    <source>
        <strain evidence="12">DSM 5847</strain>
    </source>
</reference>
<comment type="cofactor">
    <cofactor evidence="1">
        <name>Mo-bis(molybdopterin guanine dinucleotide)</name>
        <dbReference type="ChEBI" id="CHEBI:60539"/>
    </cofactor>
</comment>
<dbReference type="PATRIC" id="fig|1121318.3.peg.834"/>
<dbReference type="RefSeq" id="WP_052220419.1">
    <property type="nucleotide sequence ID" value="NZ_LHUR01000012.1"/>
</dbReference>
<evidence type="ECO:0000256" key="9">
    <source>
        <dbReference type="ARBA" id="ARBA00023014"/>
    </source>
</evidence>
<evidence type="ECO:0000259" key="10">
    <source>
        <dbReference type="PROSITE" id="PS51669"/>
    </source>
</evidence>
<dbReference type="FunFam" id="2.40.40.20:FF:000005">
    <property type="entry name" value="Periplasmic nitrate reductase"/>
    <property type="match status" value="1"/>
</dbReference>
<dbReference type="PANTHER" id="PTHR43105:SF14">
    <property type="entry name" value="FORMATE DEHYDROGENASE H"/>
    <property type="match status" value="1"/>
</dbReference>
<keyword evidence="5" id="KW-0500">Molybdenum</keyword>
<dbReference type="InterPro" id="IPR006656">
    <property type="entry name" value="Mopterin_OxRdtase"/>
</dbReference>
<dbReference type="PANTHER" id="PTHR43105">
    <property type="entry name" value="RESPIRATORY NITRATE REDUCTASE"/>
    <property type="match status" value="1"/>
</dbReference>
<dbReference type="FunFam" id="3.40.228.10:FF:000002">
    <property type="entry name" value="Formate dehydrogenase subunit alpha"/>
    <property type="match status" value="1"/>
</dbReference>
<dbReference type="EMBL" id="LHUR01000012">
    <property type="protein sequence ID" value="KOA20687.1"/>
    <property type="molecule type" value="Genomic_DNA"/>
</dbReference>
<dbReference type="EC" id="1.1.99.33" evidence="11"/>
<dbReference type="Gene3D" id="2.20.25.90">
    <property type="entry name" value="ADC-like domains"/>
    <property type="match status" value="1"/>
</dbReference>
<dbReference type="InterPro" id="IPR006478">
    <property type="entry name" value="Formate_DH_asu"/>
</dbReference>
<dbReference type="CDD" id="cd02790">
    <property type="entry name" value="MopB_CT_Formate-Dh_H"/>
    <property type="match status" value="1"/>
</dbReference>
<dbReference type="InterPro" id="IPR006657">
    <property type="entry name" value="MoPterin_dinucl-bd_dom"/>
</dbReference>
<proteinExistence type="inferred from homology"/>
<dbReference type="GO" id="GO:0051539">
    <property type="term" value="F:4 iron, 4 sulfur cluster binding"/>
    <property type="evidence" value="ECO:0007669"/>
    <property type="project" value="UniProtKB-KW"/>
</dbReference>
<dbReference type="NCBIfam" id="TIGR01591">
    <property type="entry name" value="Fdh-alpha"/>
    <property type="match status" value="1"/>
</dbReference>
<dbReference type="InterPro" id="IPR050123">
    <property type="entry name" value="Prok_molybdopt-oxidoreductase"/>
</dbReference>
<keyword evidence="7 11" id="KW-0560">Oxidoreductase</keyword>
<dbReference type="SMART" id="SM00926">
    <property type="entry name" value="Molybdop_Fe4S4"/>
    <property type="match status" value="1"/>
</dbReference>
<comment type="similarity">
    <text evidence="3">In the C-terminal section; belongs to the prokaryotic molybdopterin-containing oxidoreductase family.</text>
</comment>
<dbReference type="SUPFAM" id="SSF53706">
    <property type="entry name" value="Formate dehydrogenase/DMSO reductase, domains 1-3"/>
    <property type="match status" value="1"/>
</dbReference>
<dbReference type="SUPFAM" id="SSF50692">
    <property type="entry name" value="ADC-like"/>
    <property type="match status" value="1"/>
</dbReference>
<comment type="caution">
    <text evidence="11">The sequence shown here is derived from an EMBL/GenBank/DDBJ whole genome shotgun (WGS) entry which is preliminary data.</text>
</comment>
<evidence type="ECO:0000256" key="4">
    <source>
        <dbReference type="ARBA" id="ARBA00022485"/>
    </source>
</evidence>
<dbReference type="GO" id="GO:0043546">
    <property type="term" value="F:molybdopterin cofactor binding"/>
    <property type="evidence" value="ECO:0007669"/>
    <property type="project" value="InterPro"/>
</dbReference>
<dbReference type="EC" id="1.2.1.2" evidence="11"/>
<gene>
    <name evidence="11" type="primary">fdhF_1</name>
    <name evidence="11" type="ORF">CLHOM_08290</name>
</gene>
<dbReference type="Gene3D" id="3.40.228.10">
    <property type="entry name" value="Dimethylsulfoxide Reductase, domain 2"/>
    <property type="match status" value="1"/>
</dbReference>
<evidence type="ECO:0000256" key="8">
    <source>
        <dbReference type="ARBA" id="ARBA00023004"/>
    </source>
</evidence>
<dbReference type="GO" id="GO:0015942">
    <property type="term" value="P:formate metabolic process"/>
    <property type="evidence" value="ECO:0007669"/>
    <property type="project" value="InterPro"/>
</dbReference>
<evidence type="ECO:0000256" key="3">
    <source>
        <dbReference type="ARBA" id="ARBA00007023"/>
    </source>
</evidence>
<dbReference type="STRING" id="36844.SAMN04488501_103172"/>
<sequence length="678" mass="75056">MRKVLTTCGYCGCGCNFYLNVENDEIVGVTPKNNHSVSQGKLCVKGWQGYSFVHHRDRLKQPLIRKEDGEFYEVTWEAAMDYISSKLKEIIEKYGSDAISILSSARCTNEENYLIVKLARAILGTNNIDHCARLCHSPTVAGLVKAFGSGAMTNSINEIEDSEVIFVIGSNTTEQHPLIGMRIINAVKKNGAKLIVADPRKIPLTEYSTIYAPISPGSNLAFINGVLNVIINENLMNEEFIKNHTEGFEEFKSSVEKYTPEVVAPIAGVSEDTIREIARLYAKAKTASIFYAMGITQHITGTRNVGAIANLALLAGQIGKESSGVNPLRGQNNVQGSCDMGALPDVLPGYQALNNPSVREKFAKYWGEGFASEIGKSLVEMMDGAFNGDIKTMFVMAENPMLSDPNLNHAKKALEKLELLVVQDIFMSETAKLAHVVLPGASFIEKDGTFTNTERLVQRVRKALEPIGNSKADWEILCELIKALGYEANYSSPSDIMEEIRSLVPSYGGITYERIEKEGLQWPCPDINHPGTKFLHKDKFTRGLGKFTVNEYEQSSQQPSEEYPFILTTGRIQYHYHTGTMTRRSWALDREYPGGFMEINPEDAEKLKLRDGGKVKVSSKTGDITIEISITDKITPGVVFIPFHFAEAAVNKLIGDQHDPVVQIPEFKVCAVKLEGVK</sequence>
<evidence type="ECO:0000313" key="12">
    <source>
        <dbReference type="Proteomes" id="UP000037043"/>
    </source>
</evidence>
<evidence type="ECO:0000256" key="5">
    <source>
        <dbReference type="ARBA" id="ARBA00022505"/>
    </source>
</evidence>
<dbReference type="Gene3D" id="3.40.50.740">
    <property type="match status" value="1"/>
</dbReference>
<keyword evidence="6" id="KW-0479">Metal-binding</keyword>
<keyword evidence="8" id="KW-0408">Iron</keyword>
<dbReference type="Proteomes" id="UP000037043">
    <property type="component" value="Unassembled WGS sequence"/>
</dbReference>
<evidence type="ECO:0000256" key="6">
    <source>
        <dbReference type="ARBA" id="ARBA00022723"/>
    </source>
</evidence>
<dbReference type="Pfam" id="PF04879">
    <property type="entry name" value="Molybdop_Fe4S4"/>
    <property type="match status" value="1"/>
</dbReference>
<comment type="cofactor">
    <cofactor evidence="2">
        <name>[4Fe-4S] cluster</name>
        <dbReference type="ChEBI" id="CHEBI:49883"/>
    </cofactor>
</comment>
<accession>A0A0L6ZCM1</accession>
<dbReference type="GO" id="GO:0008863">
    <property type="term" value="F:formate dehydrogenase (NAD+) activity"/>
    <property type="evidence" value="ECO:0007669"/>
    <property type="project" value="InterPro"/>
</dbReference>
<dbReference type="InterPro" id="IPR009010">
    <property type="entry name" value="Asp_de-COase-like_dom_sf"/>
</dbReference>
<evidence type="ECO:0000256" key="7">
    <source>
        <dbReference type="ARBA" id="ARBA00023002"/>
    </source>
</evidence>
<keyword evidence="9" id="KW-0411">Iron-sulfur</keyword>
<evidence type="ECO:0000313" key="11">
    <source>
        <dbReference type="EMBL" id="KOA20687.1"/>
    </source>
</evidence>
<keyword evidence="4" id="KW-0004">4Fe-4S</keyword>
<evidence type="ECO:0000256" key="1">
    <source>
        <dbReference type="ARBA" id="ARBA00001942"/>
    </source>
</evidence>
<protein>
    <submittedName>
        <fullName evidence="11">Formate dehydrogenase H</fullName>
        <ecNumber evidence="11">1.1.99.33</ecNumber>
        <ecNumber evidence="11">1.2.1.2</ecNumber>
    </submittedName>
</protein>